<dbReference type="PANTHER" id="PTHR22594:SF34">
    <property type="entry name" value="ASPARAGINE--TRNA LIGASE, MITOCHONDRIAL-RELATED"/>
    <property type="match status" value="1"/>
</dbReference>
<dbReference type="InterPro" id="IPR006195">
    <property type="entry name" value="aa-tRNA-synth_II"/>
</dbReference>
<keyword evidence="10" id="KW-1185">Reference proteome</keyword>
<dbReference type="GO" id="GO:0005739">
    <property type="term" value="C:mitochondrion"/>
    <property type="evidence" value="ECO:0007669"/>
    <property type="project" value="TreeGrafter"/>
</dbReference>
<dbReference type="OrthoDB" id="1931232at2759"/>
<evidence type="ECO:0000256" key="6">
    <source>
        <dbReference type="ARBA" id="ARBA00022917"/>
    </source>
</evidence>
<gene>
    <name evidence="9" type="ORF">HMN09_00704200</name>
</gene>
<dbReference type="Gene3D" id="3.30.930.10">
    <property type="entry name" value="Bira Bifunctional Protein, Domain 2"/>
    <property type="match status" value="1"/>
</dbReference>
<dbReference type="InterPro" id="IPR004522">
    <property type="entry name" value="Asn-tRNA-ligase"/>
</dbReference>
<dbReference type="InterPro" id="IPR045864">
    <property type="entry name" value="aa-tRNA-synth_II/BPL/LPL"/>
</dbReference>
<keyword evidence="6" id="KW-0648">Protein biosynthesis</keyword>
<dbReference type="InterPro" id="IPR004365">
    <property type="entry name" value="NA-bd_OB_tRNA"/>
</dbReference>
<keyword evidence="4" id="KW-0547">Nucleotide-binding</keyword>
<dbReference type="Pfam" id="PF01336">
    <property type="entry name" value="tRNA_anti-codon"/>
    <property type="match status" value="1"/>
</dbReference>
<dbReference type="EMBL" id="JACAZE010000008">
    <property type="protein sequence ID" value="KAF7308551.1"/>
    <property type="molecule type" value="Genomic_DNA"/>
</dbReference>
<keyword evidence="3" id="KW-0436">Ligase</keyword>
<dbReference type="InterPro" id="IPR012340">
    <property type="entry name" value="NA-bd_OB-fold"/>
</dbReference>
<proteinExistence type="inferred from homology"/>
<dbReference type="GO" id="GO:0004816">
    <property type="term" value="F:asparagine-tRNA ligase activity"/>
    <property type="evidence" value="ECO:0007669"/>
    <property type="project" value="UniProtKB-EC"/>
</dbReference>
<dbReference type="PANTHER" id="PTHR22594">
    <property type="entry name" value="ASPARTYL/LYSYL-TRNA SYNTHETASE"/>
    <property type="match status" value="1"/>
</dbReference>
<organism evidence="9 10">
    <name type="scientific">Mycena chlorophos</name>
    <name type="common">Agaric fungus</name>
    <name type="synonym">Agaricus chlorophos</name>
    <dbReference type="NCBI Taxonomy" id="658473"/>
    <lineage>
        <taxon>Eukaryota</taxon>
        <taxon>Fungi</taxon>
        <taxon>Dikarya</taxon>
        <taxon>Basidiomycota</taxon>
        <taxon>Agaricomycotina</taxon>
        <taxon>Agaricomycetes</taxon>
        <taxon>Agaricomycetidae</taxon>
        <taxon>Agaricales</taxon>
        <taxon>Marasmiineae</taxon>
        <taxon>Mycenaceae</taxon>
        <taxon>Mycena</taxon>
    </lineage>
</organism>
<comment type="similarity">
    <text evidence="1">Belongs to the class-II aminoacyl-tRNA synthetase family.</text>
</comment>
<dbReference type="SUPFAM" id="SSF55681">
    <property type="entry name" value="Class II aaRS and biotin synthetases"/>
    <property type="match status" value="1"/>
</dbReference>
<dbReference type="Proteomes" id="UP000613580">
    <property type="component" value="Unassembled WGS sequence"/>
</dbReference>
<dbReference type="Gene3D" id="2.40.50.140">
    <property type="entry name" value="Nucleic acid-binding proteins"/>
    <property type="match status" value="1"/>
</dbReference>
<protein>
    <recommendedName>
        <fullName evidence="2">asparagine--tRNA ligase</fullName>
        <ecNumber evidence="2">6.1.1.22</ecNumber>
    </recommendedName>
</protein>
<dbReference type="CDD" id="cd04318">
    <property type="entry name" value="EcAsnRS_like_N"/>
    <property type="match status" value="1"/>
</dbReference>
<dbReference type="EC" id="6.1.1.22" evidence="2"/>
<keyword evidence="7 9" id="KW-0030">Aminoacyl-tRNA synthetase</keyword>
<evidence type="ECO:0000256" key="5">
    <source>
        <dbReference type="ARBA" id="ARBA00022840"/>
    </source>
</evidence>
<sequence length="516" mass="57978">MVSEECSPDTGHVPFERTARFALLLKAGAKSWIDRMMRVFLPRLQHYSTSTRFRLPPTIHEVLQTTPVGQPVSLTAWVKSIRKQKRIAFGVLSDGSSAAGLQAVFHDDLRERVNEISNGTSLHVKGKIVESLGAGQARELHVQDVQILGSCDPELYPIQKKAMNAEYLRDHAHLRPRTDAIAAMVRLRGRIMQGMNRYFADQSFTYTHTPVLTNGDAEGGGEAFRLAPISQDPTLPERDREFFSHPAYLTVSHQLHLEALCSALNRVYTLSPCFRAERGVTRRHLAEFWMLEAEWGVPSGLVRGVVGDRALLGSEDMDVLWRHRENDSVSVADREKRREAVVDAVTQEAPWPHMSYSDAIRELLKANREWEFPVRWGSALQSEHEKWLCEELVGGPVFVTDYPASLKPFYMRANPPVEGENELTMGCFDLLVPHVGELAGGSVREERLELLKAAMASKGMDSNGEQYAWYCALREFGGAPHVGFGMGFERLVGWVGGVDNVRECIPMPRWAGRMLM</sequence>
<dbReference type="NCBIfam" id="TIGR00457">
    <property type="entry name" value="asnS"/>
    <property type="match status" value="1"/>
</dbReference>
<dbReference type="SUPFAM" id="SSF50249">
    <property type="entry name" value="Nucleic acid-binding proteins"/>
    <property type="match status" value="1"/>
</dbReference>
<evidence type="ECO:0000259" key="8">
    <source>
        <dbReference type="PROSITE" id="PS50862"/>
    </source>
</evidence>
<dbReference type="GO" id="GO:0006421">
    <property type="term" value="P:asparaginyl-tRNA aminoacylation"/>
    <property type="evidence" value="ECO:0007669"/>
    <property type="project" value="InterPro"/>
</dbReference>
<evidence type="ECO:0000313" key="10">
    <source>
        <dbReference type="Proteomes" id="UP000613580"/>
    </source>
</evidence>
<name>A0A8H6W9Y0_MYCCL</name>
<keyword evidence="5" id="KW-0067">ATP-binding</keyword>
<dbReference type="InterPro" id="IPR004364">
    <property type="entry name" value="Aa-tRNA-synt_II"/>
</dbReference>
<reference evidence="9" key="1">
    <citation type="submission" date="2020-05" db="EMBL/GenBank/DDBJ databases">
        <title>Mycena genomes resolve the evolution of fungal bioluminescence.</title>
        <authorList>
            <person name="Tsai I.J."/>
        </authorList>
    </citation>
    <scope>NUCLEOTIDE SEQUENCE</scope>
    <source>
        <strain evidence="9">110903Hualien_Pintung</strain>
    </source>
</reference>
<accession>A0A8H6W9Y0</accession>
<evidence type="ECO:0000256" key="3">
    <source>
        <dbReference type="ARBA" id="ARBA00022598"/>
    </source>
</evidence>
<feature type="domain" description="Aminoacyl-transfer RNA synthetases class-II family profile" evidence="8">
    <location>
        <begin position="186"/>
        <end position="506"/>
    </location>
</feature>
<dbReference type="InterPro" id="IPR002312">
    <property type="entry name" value="Asp/Asn-tRNA-synth_IIb"/>
</dbReference>
<dbReference type="PROSITE" id="PS50862">
    <property type="entry name" value="AA_TRNA_LIGASE_II"/>
    <property type="match status" value="1"/>
</dbReference>
<dbReference type="AlphaFoldDB" id="A0A8H6W9Y0"/>
<evidence type="ECO:0000256" key="4">
    <source>
        <dbReference type="ARBA" id="ARBA00022741"/>
    </source>
</evidence>
<dbReference type="Pfam" id="PF00152">
    <property type="entry name" value="tRNA-synt_2"/>
    <property type="match status" value="1"/>
</dbReference>
<evidence type="ECO:0000256" key="1">
    <source>
        <dbReference type="ARBA" id="ARBA00008226"/>
    </source>
</evidence>
<dbReference type="PRINTS" id="PR01042">
    <property type="entry name" value="TRNASYNTHASP"/>
</dbReference>
<evidence type="ECO:0000256" key="2">
    <source>
        <dbReference type="ARBA" id="ARBA00012816"/>
    </source>
</evidence>
<dbReference type="GO" id="GO:0005524">
    <property type="term" value="F:ATP binding"/>
    <property type="evidence" value="ECO:0007669"/>
    <property type="project" value="UniProtKB-KW"/>
</dbReference>
<dbReference type="GO" id="GO:0003676">
    <property type="term" value="F:nucleic acid binding"/>
    <property type="evidence" value="ECO:0007669"/>
    <property type="project" value="InterPro"/>
</dbReference>
<evidence type="ECO:0000256" key="7">
    <source>
        <dbReference type="ARBA" id="ARBA00023146"/>
    </source>
</evidence>
<evidence type="ECO:0000313" key="9">
    <source>
        <dbReference type="EMBL" id="KAF7308551.1"/>
    </source>
</evidence>
<comment type="caution">
    <text evidence="9">The sequence shown here is derived from an EMBL/GenBank/DDBJ whole genome shotgun (WGS) entry which is preliminary data.</text>
</comment>
<dbReference type="NCBIfam" id="NF003037">
    <property type="entry name" value="PRK03932.1"/>
    <property type="match status" value="1"/>
</dbReference>